<proteinExistence type="predicted"/>
<evidence type="ECO:0000313" key="1">
    <source>
        <dbReference type="EMBL" id="LAA77906.1"/>
    </source>
</evidence>
<organism evidence="1">
    <name type="scientific">Micrurus lemniscatus lemniscatus</name>
    <dbReference type="NCBI Taxonomy" id="129467"/>
    <lineage>
        <taxon>Eukaryota</taxon>
        <taxon>Metazoa</taxon>
        <taxon>Chordata</taxon>
        <taxon>Craniata</taxon>
        <taxon>Vertebrata</taxon>
        <taxon>Euteleostomi</taxon>
        <taxon>Lepidosauria</taxon>
        <taxon>Squamata</taxon>
        <taxon>Bifurcata</taxon>
        <taxon>Unidentata</taxon>
        <taxon>Episquamata</taxon>
        <taxon>Toxicofera</taxon>
        <taxon>Serpentes</taxon>
        <taxon>Colubroidea</taxon>
        <taxon>Elapidae</taxon>
        <taxon>Elapinae</taxon>
        <taxon>Micrurus</taxon>
    </lineage>
</organism>
<dbReference type="EMBL" id="IACK01064857">
    <property type="protein sequence ID" value="LAA77898.1"/>
    <property type="molecule type" value="Transcribed_RNA"/>
</dbReference>
<protein>
    <submittedName>
        <fullName evidence="1">Uncharacterized protein</fullName>
    </submittedName>
</protein>
<accession>A0A2D4I131</accession>
<dbReference type="EMBL" id="IACK01064861">
    <property type="protein sequence ID" value="LAA77906.1"/>
    <property type="molecule type" value="Transcribed_RNA"/>
</dbReference>
<sequence>MRFGEFITGTLKIFCFEQTFSLPTLKNVLYLCHPIHKIKPQHRFAAFLFNIKSENLWLSNSFRDRHFYKNEIVKMGPERKGYMVHLFSFYHLYSKLKFGLKRYVGGGREDHLDTTHSSSPHFILSSTAATILS</sequence>
<reference evidence="1" key="2">
    <citation type="submission" date="2017-11" db="EMBL/GenBank/DDBJ databases">
        <title>Coralsnake Venomics: Analyses of Venom Gland Transcriptomes and Proteomes of Six Brazilian Taxa.</title>
        <authorList>
            <person name="Aird S.D."/>
            <person name="Jorge da Silva N."/>
            <person name="Qiu L."/>
            <person name="Villar-Briones A."/>
            <person name="Aparecida-Saddi V."/>
            <person name="Campos-Telles M.P."/>
            <person name="Grau M."/>
            <person name="Mikheyev A.S."/>
        </authorList>
    </citation>
    <scope>NUCLEOTIDE SEQUENCE</scope>
    <source>
        <tissue evidence="1">Venom_gland</tissue>
    </source>
</reference>
<name>A0A2D4I131_MICLE</name>
<dbReference type="AlphaFoldDB" id="A0A2D4I131"/>
<reference evidence="1" key="1">
    <citation type="submission" date="2017-07" db="EMBL/GenBank/DDBJ databases">
        <authorList>
            <person name="Mikheyev A."/>
            <person name="Grau M."/>
        </authorList>
    </citation>
    <scope>NUCLEOTIDE SEQUENCE</scope>
    <source>
        <tissue evidence="1">Venom_gland</tissue>
    </source>
</reference>